<proteinExistence type="predicted"/>
<accession>C3MX75</accession>
<dbReference type="HOGENOM" id="CLU_1850725_0_0_2"/>
<name>C3MX75_SACI4</name>
<dbReference type="KEGG" id="sia:M1425_0973"/>
<organism evidence="1 2">
    <name type="scientific">Saccharolobus islandicus (strain M.14.25 / Kamchatka #1)</name>
    <name type="common">Sulfolobus islandicus</name>
    <dbReference type="NCBI Taxonomy" id="427317"/>
    <lineage>
        <taxon>Archaea</taxon>
        <taxon>Thermoproteota</taxon>
        <taxon>Thermoprotei</taxon>
        <taxon>Sulfolobales</taxon>
        <taxon>Sulfolobaceae</taxon>
        <taxon>Saccharolobus</taxon>
    </lineage>
</organism>
<gene>
    <name evidence="1" type="ordered locus">M1425_0973</name>
</gene>
<dbReference type="RefSeq" id="WP_012711021.1">
    <property type="nucleotide sequence ID" value="NC_012588.1"/>
</dbReference>
<dbReference type="Proteomes" id="UP000001350">
    <property type="component" value="Chromosome"/>
</dbReference>
<evidence type="ECO:0000313" key="1">
    <source>
        <dbReference type="EMBL" id="ACP37755.1"/>
    </source>
</evidence>
<dbReference type="EMBL" id="CP001400">
    <property type="protein sequence ID" value="ACP37755.1"/>
    <property type="molecule type" value="Genomic_DNA"/>
</dbReference>
<sequence>MKLIISYRIAGSKYNVTISGDEPKIYEELNKALDAICNKFGDLVSEYSISKVVEEVPIGKLISPVVVNMVLHSSDIKFSENEKTNFVAKTVIGTIAGLSIGHIIDSVVSREEKVVEVKNPCEKGERKKEEIFDLITEWKD</sequence>
<dbReference type="AlphaFoldDB" id="C3MX75"/>
<evidence type="ECO:0008006" key="3">
    <source>
        <dbReference type="Google" id="ProtNLM"/>
    </source>
</evidence>
<protein>
    <recommendedName>
        <fullName evidence="3">VapB-like antitoxin</fullName>
    </recommendedName>
</protein>
<evidence type="ECO:0000313" key="2">
    <source>
        <dbReference type="Proteomes" id="UP000001350"/>
    </source>
</evidence>
<reference evidence="1 2" key="1">
    <citation type="journal article" date="2009" name="Proc. Natl. Acad. Sci. U.S.A.">
        <title>Biogeography of the Sulfolobus islandicus pan-genome.</title>
        <authorList>
            <person name="Reno M.L."/>
            <person name="Held N.L."/>
            <person name="Fields C.J."/>
            <person name="Burke P.V."/>
            <person name="Whitaker R.J."/>
        </authorList>
    </citation>
    <scope>NUCLEOTIDE SEQUENCE [LARGE SCALE GENOMIC DNA]</scope>
    <source>
        <strain evidence="2">M.14.25 / Kamchatka #1</strain>
    </source>
</reference>
<dbReference type="GeneID" id="84055532"/>